<reference evidence="3" key="1">
    <citation type="journal article" date="2011" name="J. Bacteriol.">
        <title>Genome sequences of eight morphologically diverse alphaproteobacteria.</title>
        <authorList>
            <consortium name="US DOE Joint Genome Institute"/>
            <person name="Brown P.J."/>
            <person name="Kysela D.T."/>
            <person name="Buechlein A."/>
            <person name="Hemmerich C."/>
            <person name="Brun Y.V."/>
        </authorList>
    </citation>
    <scope>NUCLEOTIDE SEQUENCE [LARGE SCALE GENOMIC DNA]</scope>
    <source>
        <strain evidence="3">ATCC 49814 / DSM 5838 / IFAM 1418</strain>
    </source>
</reference>
<dbReference type="HOGENOM" id="CLU_018914_1_0_5"/>
<name>C6XLP9_HIRBI</name>
<dbReference type="eggNOG" id="COG4805">
    <property type="taxonomic scope" value="Bacteria"/>
</dbReference>
<protein>
    <recommendedName>
        <fullName evidence="4">Lipoprotein</fullName>
    </recommendedName>
</protein>
<dbReference type="Pfam" id="PF05960">
    <property type="entry name" value="DUF885"/>
    <property type="match status" value="1"/>
</dbReference>
<gene>
    <name evidence="2" type="ordered locus">Hbal_0253</name>
</gene>
<dbReference type="RefSeq" id="WP_012778113.1">
    <property type="nucleotide sequence ID" value="NC_012982.1"/>
</dbReference>
<proteinExistence type="predicted"/>
<feature type="signal peptide" evidence="1">
    <location>
        <begin position="1"/>
        <end position="23"/>
    </location>
</feature>
<dbReference type="OrthoDB" id="7937304at2"/>
<evidence type="ECO:0000256" key="1">
    <source>
        <dbReference type="SAM" id="SignalP"/>
    </source>
</evidence>
<dbReference type="EMBL" id="CP001678">
    <property type="protein sequence ID" value="ACT57955.1"/>
    <property type="molecule type" value="Genomic_DNA"/>
</dbReference>
<feature type="chain" id="PRO_5002973985" description="Lipoprotein" evidence="1">
    <location>
        <begin position="24"/>
        <end position="632"/>
    </location>
</feature>
<evidence type="ECO:0000313" key="3">
    <source>
        <dbReference type="Proteomes" id="UP000002745"/>
    </source>
</evidence>
<dbReference type="PROSITE" id="PS51257">
    <property type="entry name" value="PROKAR_LIPOPROTEIN"/>
    <property type="match status" value="1"/>
</dbReference>
<dbReference type="STRING" id="582402.Hbal_0253"/>
<dbReference type="PANTHER" id="PTHR33361">
    <property type="entry name" value="GLR0591 PROTEIN"/>
    <property type="match status" value="1"/>
</dbReference>
<evidence type="ECO:0008006" key="4">
    <source>
        <dbReference type="Google" id="ProtNLM"/>
    </source>
</evidence>
<keyword evidence="3" id="KW-1185">Reference proteome</keyword>
<dbReference type="KEGG" id="hba:Hbal_0253"/>
<accession>C6XLP9</accession>
<dbReference type="InterPro" id="IPR010281">
    <property type="entry name" value="DUF885"/>
</dbReference>
<organism evidence="2 3">
    <name type="scientific">Hirschia baltica (strain ATCC 49814 / DSM 5838 / IFAM 1418)</name>
    <dbReference type="NCBI Taxonomy" id="582402"/>
    <lineage>
        <taxon>Bacteria</taxon>
        <taxon>Pseudomonadati</taxon>
        <taxon>Pseudomonadota</taxon>
        <taxon>Alphaproteobacteria</taxon>
        <taxon>Hyphomonadales</taxon>
        <taxon>Hyphomonadaceae</taxon>
        <taxon>Hirschia</taxon>
    </lineage>
</organism>
<dbReference type="PANTHER" id="PTHR33361:SF16">
    <property type="entry name" value="DUF885 DOMAIN-CONTAINING PROTEIN"/>
    <property type="match status" value="1"/>
</dbReference>
<keyword evidence="1" id="KW-0732">Signal</keyword>
<dbReference type="AlphaFoldDB" id="C6XLP9"/>
<dbReference type="Proteomes" id="UP000002745">
    <property type="component" value="Chromosome"/>
</dbReference>
<evidence type="ECO:0000313" key="2">
    <source>
        <dbReference type="EMBL" id="ACT57955.1"/>
    </source>
</evidence>
<sequence length="632" mass="71644">MRNTISIFALLFAAACVSNTETAETPPSTISPAGVKKSAASAHVKEEALTSTEEIMDFASEAEKLNAFFQEQFDARVSRSPMFQTSLGMKTNYDKWDDTSDAAQIAEYKLEQAAVGLMENLVDYDKLPSNAQLSYRLFKLRAKQQADMFPYRNHGYVFDQMYGQQSRTPAFLINQHRVTSVEDAKAYIGRLNGIKNYLNGHLSNAQSRAKDGIRPPKFVYEYVLSDIKNVLTGAPFTQGEDSPLFEDFKTKINALDISGDEKLTLIMEANAALLTNVQPAYEEVEAWVKEDINNADTDDGAWKLPDGADYYKKRLALMTTTDMDANEIHELGLSEVDRIHNEMKTIMAKVGFEGDLSEFFEFMRFDPQFYYSEDEAGRSRYLAEATELIDVMKKALPSAFNTFPKADLIVKRVEPFREKSAGKAFYQRPAPDGSRPGTYYANLYKMSSMPTYQMEALAYHEGIPGHHMQLAIAQELKDVPKFRKYGRYTAYTEGWGLYTEYLPKEMGFYQDPYSDFGRLAMELWRAARLVVDTGLHEKKWTREQATQYLMTNTPNPEGDCIKAIDRYIVMPGQATAYKIGMLKILELREKAKSELGEQFSLADFHDILLASGPIPLSELEIAINQWIKMDAS</sequence>